<dbReference type="Proteomes" id="UP000466692">
    <property type="component" value="Unassembled WGS sequence"/>
</dbReference>
<organism evidence="1 2">
    <name type="scientific">Pontibacillus yanchengensis</name>
    <dbReference type="NCBI Taxonomy" id="462910"/>
    <lineage>
        <taxon>Bacteria</taxon>
        <taxon>Bacillati</taxon>
        <taxon>Bacillota</taxon>
        <taxon>Bacilli</taxon>
        <taxon>Bacillales</taxon>
        <taxon>Bacillaceae</taxon>
        <taxon>Pontibacillus</taxon>
    </lineage>
</organism>
<dbReference type="EMBL" id="WMEU01000009">
    <property type="protein sequence ID" value="MYL55491.1"/>
    <property type="molecule type" value="Genomic_DNA"/>
</dbReference>
<evidence type="ECO:0000313" key="1">
    <source>
        <dbReference type="EMBL" id="MYL55491.1"/>
    </source>
</evidence>
<gene>
    <name evidence="1" type="ORF">GLW08_19470</name>
</gene>
<proteinExistence type="predicted"/>
<keyword evidence="2" id="KW-1185">Reference proteome</keyword>
<evidence type="ECO:0000313" key="2">
    <source>
        <dbReference type="Proteomes" id="UP000466692"/>
    </source>
</evidence>
<name>A0ACC7VKJ4_9BACI</name>
<accession>A0ACC7VKJ4</accession>
<sequence>MIKVMVVDDHVLIRRGIVMLLEGYADIEIVGEASNGDEAIVTAVNQQPDVILMDISMPDGLDGFTAAEEILKQTENTKVVLLSMHDEEVYIQKAIQLDVCGYILKKSQGGELHEAIQTVHNGGRYYKVGIPEDQLEKLSQHRGKESSILSTREKEIVRLTILGYSNKQISERLYISPKTVENHKANIMQKLGLKNKSEMIQYGINNSYLDLKLNNH</sequence>
<protein>
    <submittedName>
        <fullName evidence="1">Response regulator</fullName>
    </submittedName>
</protein>
<reference evidence="1" key="1">
    <citation type="submission" date="2019-11" db="EMBL/GenBank/DDBJ databases">
        <title>Genome sequences of 17 halophilic strains isolated from different environments.</title>
        <authorList>
            <person name="Furrow R.E."/>
        </authorList>
    </citation>
    <scope>NUCLEOTIDE SEQUENCE</scope>
    <source>
        <strain evidence="1">22510_22_Filter</strain>
    </source>
</reference>
<comment type="caution">
    <text evidence="1">The sequence shown here is derived from an EMBL/GenBank/DDBJ whole genome shotgun (WGS) entry which is preliminary data.</text>
</comment>